<dbReference type="EMBL" id="GBRH01187189">
    <property type="protein sequence ID" value="JAE10707.1"/>
    <property type="molecule type" value="Transcribed_RNA"/>
</dbReference>
<accession>A0A0A9FED3</accession>
<reference evidence="1" key="2">
    <citation type="journal article" date="2015" name="Data Brief">
        <title>Shoot transcriptome of the giant reed, Arundo donax.</title>
        <authorList>
            <person name="Barrero R.A."/>
            <person name="Guerrero F.D."/>
            <person name="Moolhuijzen P."/>
            <person name="Goolsby J.A."/>
            <person name="Tidwell J."/>
            <person name="Bellgard S.E."/>
            <person name="Bellgard M.I."/>
        </authorList>
    </citation>
    <scope>NUCLEOTIDE SEQUENCE</scope>
    <source>
        <tissue evidence="1">Shoot tissue taken approximately 20 cm above the soil surface</tissue>
    </source>
</reference>
<dbReference type="AlphaFoldDB" id="A0A0A9FED3"/>
<proteinExistence type="predicted"/>
<organism evidence="1">
    <name type="scientific">Arundo donax</name>
    <name type="common">Giant reed</name>
    <name type="synonym">Donax arundinaceus</name>
    <dbReference type="NCBI Taxonomy" id="35708"/>
    <lineage>
        <taxon>Eukaryota</taxon>
        <taxon>Viridiplantae</taxon>
        <taxon>Streptophyta</taxon>
        <taxon>Embryophyta</taxon>
        <taxon>Tracheophyta</taxon>
        <taxon>Spermatophyta</taxon>
        <taxon>Magnoliopsida</taxon>
        <taxon>Liliopsida</taxon>
        <taxon>Poales</taxon>
        <taxon>Poaceae</taxon>
        <taxon>PACMAD clade</taxon>
        <taxon>Arundinoideae</taxon>
        <taxon>Arundineae</taxon>
        <taxon>Arundo</taxon>
    </lineage>
</organism>
<evidence type="ECO:0000313" key="1">
    <source>
        <dbReference type="EMBL" id="JAE10707.1"/>
    </source>
</evidence>
<sequence>MAAVRAAARAARWQGTRRRSCEDGRDGAWRARLGGAPALDW</sequence>
<name>A0A0A9FED3_ARUDO</name>
<reference evidence="1" key="1">
    <citation type="submission" date="2014-09" db="EMBL/GenBank/DDBJ databases">
        <authorList>
            <person name="Magalhaes I.L.F."/>
            <person name="Oliveira U."/>
            <person name="Santos F.R."/>
            <person name="Vidigal T.H.D.A."/>
            <person name="Brescovit A.D."/>
            <person name="Santos A.J."/>
        </authorList>
    </citation>
    <scope>NUCLEOTIDE SEQUENCE</scope>
    <source>
        <tissue evidence="1">Shoot tissue taken approximately 20 cm above the soil surface</tissue>
    </source>
</reference>
<protein>
    <submittedName>
        <fullName evidence="1">Uncharacterized protein</fullName>
    </submittedName>
</protein>